<evidence type="ECO:0000256" key="2">
    <source>
        <dbReference type="ARBA" id="ARBA00009508"/>
    </source>
</evidence>
<dbReference type="InterPro" id="IPR050435">
    <property type="entry name" value="MZM1/LYRM7"/>
</dbReference>
<dbReference type="Proteomes" id="UP000549394">
    <property type="component" value="Unassembled WGS sequence"/>
</dbReference>
<evidence type="ECO:0000256" key="5">
    <source>
        <dbReference type="ARBA" id="ARBA00025430"/>
    </source>
</evidence>
<evidence type="ECO:0000256" key="4">
    <source>
        <dbReference type="ARBA" id="ARBA00023186"/>
    </source>
</evidence>
<dbReference type="GO" id="GO:0005759">
    <property type="term" value="C:mitochondrial matrix"/>
    <property type="evidence" value="ECO:0007669"/>
    <property type="project" value="UniProtKB-SubCell"/>
</dbReference>
<gene>
    <name evidence="10" type="ORF">DGYR_LOCUS8515</name>
</gene>
<dbReference type="AlphaFoldDB" id="A0A7I8VX90"/>
<comment type="similarity">
    <text evidence="2">Belongs to the complex I LYR family.</text>
</comment>
<dbReference type="GO" id="GO:0034551">
    <property type="term" value="P:mitochondrial respiratory chain complex III assembly"/>
    <property type="evidence" value="ECO:0007669"/>
    <property type="project" value="InterPro"/>
</dbReference>
<dbReference type="InterPro" id="IPR008011">
    <property type="entry name" value="Complex1_LYR_dom"/>
</dbReference>
<comment type="subunit">
    <text evidence="6">Interacts with UQCRFS1.</text>
</comment>
<reference evidence="10 11" key="1">
    <citation type="submission" date="2020-08" db="EMBL/GenBank/DDBJ databases">
        <authorList>
            <person name="Hejnol A."/>
        </authorList>
    </citation>
    <scope>NUCLEOTIDE SEQUENCE [LARGE SCALE GENOMIC DNA]</scope>
</reference>
<evidence type="ECO:0000313" key="11">
    <source>
        <dbReference type="Proteomes" id="UP000549394"/>
    </source>
</evidence>
<evidence type="ECO:0000256" key="8">
    <source>
        <dbReference type="ARBA" id="ARBA00031830"/>
    </source>
</evidence>
<proteinExistence type="inferred from homology"/>
<feature type="domain" description="Complex 1 LYR protein" evidence="9">
    <location>
        <begin position="8"/>
        <end position="65"/>
    </location>
</feature>
<dbReference type="Pfam" id="PF05347">
    <property type="entry name" value="Complex1_LYR"/>
    <property type="match status" value="1"/>
</dbReference>
<comment type="caution">
    <text evidence="10">The sequence shown here is derived from an EMBL/GenBank/DDBJ whole genome shotgun (WGS) entry which is preliminary data.</text>
</comment>
<dbReference type="EMBL" id="CAJFCJ010000012">
    <property type="protein sequence ID" value="CAD5120409.1"/>
    <property type="molecule type" value="Genomic_DNA"/>
</dbReference>
<evidence type="ECO:0000256" key="6">
    <source>
        <dbReference type="ARBA" id="ARBA00025809"/>
    </source>
</evidence>
<protein>
    <recommendedName>
        <fullName evidence="7">Complex III assembly factor LYRM7</fullName>
    </recommendedName>
    <alternativeName>
        <fullName evidence="8">LYR motif-containing protein 7</fullName>
    </alternativeName>
</protein>
<evidence type="ECO:0000259" key="9">
    <source>
        <dbReference type="Pfam" id="PF05347"/>
    </source>
</evidence>
<evidence type="ECO:0000256" key="1">
    <source>
        <dbReference type="ARBA" id="ARBA00004305"/>
    </source>
</evidence>
<name>A0A7I8VX90_9ANNE</name>
<comment type="subcellular location">
    <subcellularLocation>
        <location evidence="1">Mitochondrion matrix</location>
    </subcellularLocation>
</comment>
<evidence type="ECO:0000256" key="7">
    <source>
        <dbReference type="ARBA" id="ARBA00026165"/>
    </source>
</evidence>
<dbReference type="GO" id="GO:0044183">
    <property type="term" value="F:protein folding chaperone"/>
    <property type="evidence" value="ECO:0007669"/>
    <property type="project" value="TreeGrafter"/>
</dbReference>
<keyword evidence="3" id="KW-0496">Mitochondrion</keyword>
<accession>A0A7I8VX90</accession>
<evidence type="ECO:0000313" key="10">
    <source>
        <dbReference type="EMBL" id="CAD5120409.1"/>
    </source>
</evidence>
<keyword evidence="4" id="KW-0143">Chaperone</keyword>
<comment type="function">
    <text evidence="5">Assembly factor required for Rieske Fe-S protein UQCRFS1 incorporation into the cytochrome b-c1 (CIII) complex. Functions as a chaperone, binding to this subunit within the mitochondrial matrix and stabilizing it prior to its translocation and insertion into the late CIII dimeric intermediate within the mitochondrial inner membrane.</text>
</comment>
<dbReference type="PANTHER" id="PTHR46749">
    <property type="entry name" value="COMPLEX III ASSEMBLY FACTOR LYRM7"/>
    <property type="match status" value="1"/>
</dbReference>
<dbReference type="PANTHER" id="PTHR46749:SF1">
    <property type="entry name" value="COMPLEX III ASSEMBLY FACTOR LYRM7"/>
    <property type="match status" value="1"/>
</dbReference>
<dbReference type="InterPro" id="IPR045298">
    <property type="entry name" value="Complex1_LYR_LYRM7"/>
</dbReference>
<organism evidence="10 11">
    <name type="scientific">Dimorphilus gyrociliatus</name>
    <dbReference type="NCBI Taxonomy" id="2664684"/>
    <lineage>
        <taxon>Eukaryota</taxon>
        <taxon>Metazoa</taxon>
        <taxon>Spiralia</taxon>
        <taxon>Lophotrochozoa</taxon>
        <taxon>Annelida</taxon>
        <taxon>Polychaeta</taxon>
        <taxon>Polychaeta incertae sedis</taxon>
        <taxon>Dinophilidae</taxon>
        <taxon>Dimorphilus</taxon>
    </lineage>
</organism>
<dbReference type="CDD" id="cd20267">
    <property type="entry name" value="Complex1_LYR_LYRM7"/>
    <property type="match status" value="1"/>
</dbReference>
<dbReference type="OrthoDB" id="529194at2759"/>
<keyword evidence="11" id="KW-1185">Reference proteome</keyword>
<sequence>MSTTRQLVLSCFKNLHRACGQVFGNDYKALIEARKKVNEEFRKNLQLNNEDEIKEKIQFGDDACEFLKTMVIQAEGDGKNSFKLNITKDTTMLENVSYDPEAVDKAYENKKKQRKTKK</sequence>
<evidence type="ECO:0000256" key="3">
    <source>
        <dbReference type="ARBA" id="ARBA00023128"/>
    </source>
</evidence>